<protein>
    <submittedName>
        <fullName evidence="1">Uncharacterized protein</fullName>
    </submittedName>
</protein>
<name>A0A0F9GNF6_9ZZZZ</name>
<sequence>MTDSLDLQDDTALIRFEGRVSATPLAL</sequence>
<evidence type="ECO:0000313" key="1">
    <source>
        <dbReference type="EMBL" id="KKL70955.1"/>
    </source>
</evidence>
<comment type="caution">
    <text evidence="1">The sequence shown here is derived from an EMBL/GenBank/DDBJ whole genome shotgun (WGS) entry which is preliminary data.</text>
</comment>
<dbReference type="EMBL" id="LAZR01025737">
    <property type="protein sequence ID" value="KKL70955.1"/>
    <property type="molecule type" value="Genomic_DNA"/>
</dbReference>
<dbReference type="AlphaFoldDB" id="A0A0F9GNF6"/>
<gene>
    <name evidence="1" type="ORF">LCGC14_2099710</name>
</gene>
<proteinExistence type="predicted"/>
<feature type="non-terminal residue" evidence="1">
    <location>
        <position position="27"/>
    </location>
</feature>
<organism evidence="1">
    <name type="scientific">marine sediment metagenome</name>
    <dbReference type="NCBI Taxonomy" id="412755"/>
    <lineage>
        <taxon>unclassified sequences</taxon>
        <taxon>metagenomes</taxon>
        <taxon>ecological metagenomes</taxon>
    </lineage>
</organism>
<reference evidence="1" key="1">
    <citation type="journal article" date="2015" name="Nature">
        <title>Complex archaea that bridge the gap between prokaryotes and eukaryotes.</title>
        <authorList>
            <person name="Spang A."/>
            <person name="Saw J.H."/>
            <person name="Jorgensen S.L."/>
            <person name="Zaremba-Niedzwiedzka K."/>
            <person name="Martijn J."/>
            <person name="Lind A.E."/>
            <person name="van Eijk R."/>
            <person name="Schleper C."/>
            <person name="Guy L."/>
            <person name="Ettema T.J."/>
        </authorList>
    </citation>
    <scope>NUCLEOTIDE SEQUENCE</scope>
</reference>
<accession>A0A0F9GNF6</accession>